<proteinExistence type="predicted"/>
<feature type="domain" description="Rhodanese" evidence="3">
    <location>
        <begin position="163"/>
        <end position="277"/>
    </location>
</feature>
<keyword evidence="5" id="KW-1185">Reference proteome</keyword>
<name>A0A939HIR3_9PROT</name>
<evidence type="ECO:0000256" key="2">
    <source>
        <dbReference type="ARBA" id="ARBA00022737"/>
    </source>
</evidence>
<dbReference type="AlphaFoldDB" id="A0A939HIR3"/>
<dbReference type="RefSeq" id="WP_207844826.1">
    <property type="nucleotide sequence ID" value="NZ_JAFVMH010000001.1"/>
</dbReference>
<keyword evidence="2" id="KW-0677">Repeat</keyword>
<feature type="domain" description="Rhodanese" evidence="3">
    <location>
        <begin position="15"/>
        <end position="132"/>
    </location>
</feature>
<evidence type="ECO:0000313" key="5">
    <source>
        <dbReference type="Proteomes" id="UP000664073"/>
    </source>
</evidence>
<evidence type="ECO:0000256" key="1">
    <source>
        <dbReference type="ARBA" id="ARBA00022679"/>
    </source>
</evidence>
<evidence type="ECO:0000259" key="3">
    <source>
        <dbReference type="PROSITE" id="PS50206"/>
    </source>
</evidence>
<dbReference type="SMART" id="SM00450">
    <property type="entry name" value="RHOD"/>
    <property type="match status" value="2"/>
</dbReference>
<evidence type="ECO:0000313" key="4">
    <source>
        <dbReference type="EMBL" id="MBO1324182.1"/>
    </source>
</evidence>
<dbReference type="Proteomes" id="UP000664073">
    <property type="component" value="Unassembled WGS sequence"/>
</dbReference>
<accession>A0A939HIR3</accession>
<dbReference type="InterPro" id="IPR045078">
    <property type="entry name" value="TST/MPST-like"/>
</dbReference>
<keyword evidence="1" id="KW-0808">Transferase</keyword>
<dbReference type="CDD" id="cd01448">
    <property type="entry name" value="TST_Repeat_1"/>
    <property type="match status" value="1"/>
</dbReference>
<dbReference type="PANTHER" id="PTHR11364:SF27">
    <property type="entry name" value="SULFURTRANSFERASE"/>
    <property type="match status" value="1"/>
</dbReference>
<organism evidence="4 5">
    <name type="scientific">Acetobacter garciniae</name>
    <dbReference type="NCBI Taxonomy" id="2817435"/>
    <lineage>
        <taxon>Bacteria</taxon>
        <taxon>Pseudomonadati</taxon>
        <taxon>Pseudomonadota</taxon>
        <taxon>Alphaproteobacteria</taxon>
        <taxon>Acetobacterales</taxon>
        <taxon>Acetobacteraceae</taxon>
        <taxon>Acetobacter</taxon>
    </lineage>
</organism>
<dbReference type="CDD" id="cd01449">
    <property type="entry name" value="TST_Repeat_2"/>
    <property type="match status" value="1"/>
</dbReference>
<protein>
    <submittedName>
        <fullName evidence="4">Sulfurtransferase</fullName>
    </submittedName>
</protein>
<reference evidence="4" key="1">
    <citation type="submission" date="2021-03" db="EMBL/GenBank/DDBJ databases">
        <title>The complete genome sequence of Acetobacter sp. TBRC 12339.</title>
        <authorList>
            <person name="Charoenyingcharoen P."/>
            <person name="Yukphan P."/>
        </authorList>
    </citation>
    <scope>NUCLEOTIDE SEQUENCE</scope>
    <source>
        <strain evidence="4">TBRC 12339</strain>
    </source>
</reference>
<dbReference type="Gene3D" id="3.40.250.10">
    <property type="entry name" value="Rhodanese-like domain"/>
    <property type="match status" value="2"/>
</dbReference>
<dbReference type="Pfam" id="PF00581">
    <property type="entry name" value="Rhodanese"/>
    <property type="match status" value="2"/>
</dbReference>
<dbReference type="InterPro" id="IPR001763">
    <property type="entry name" value="Rhodanese-like_dom"/>
</dbReference>
<dbReference type="InterPro" id="IPR036873">
    <property type="entry name" value="Rhodanese-like_dom_sf"/>
</dbReference>
<gene>
    <name evidence="4" type="ORF">J2D77_03285</name>
</gene>
<dbReference type="GO" id="GO:0004792">
    <property type="term" value="F:thiosulfate-cyanide sulfurtransferase activity"/>
    <property type="evidence" value="ECO:0007669"/>
    <property type="project" value="TreeGrafter"/>
</dbReference>
<dbReference type="EMBL" id="JAFVMH010000001">
    <property type="protein sequence ID" value="MBO1324182.1"/>
    <property type="molecule type" value="Genomic_DNA"/>
</dbReference>
<dbReference type="SUPFAM" id="SSF52821">
    <property type="entry name" value="Rhodanese/Cell cycle control phosphatase"/>
    <property type="match status" value="2"/>
</dbReference>
<comment type="caution">
    <text evidence="4">The sequence shown here is derived from an EMBL/GenBank/DDBJ whole genome shotgun (WGS) entry which is preliminary data.</text>
</comment>
<sequence>MSPLISVDNFLALCGQSKPFLLDASALLPGETSSPAELFAQGHIIGSQYFDIELFSDPQSLLPHTVPSAGRFASLMGQMGISDKDCIVFYDQGNVASACRAWWLATLFGHANAHILHGGLPEWRARNLPVTNAPTPAFAPVSYLSHTTYKRVVGLGDMQAIVASASRPILDARSEARFYGQAPEPRPGVASGHMPGARNLPYKNVLDTNGLFLPAEKLKAIFQDLGVSEPDSAVTTCGSGMTAAVLTVALQAAGLGAGALYDGSWAEWGSTPGVPVTTERAP</sequence>
<dbReference type="PROSITE" id="PS50206">
    <property type="entry name" value="RHODANESE_3"/>
    <property type="match status" value="2"/>
</dbReference>
<dbReference type="PANTHER" id="PTHR11364">
    <property type="entry name" value="THIOSULFATE SULFERTANSFERASE"/>
    <property type="match status" value="1"/>
</dbReference>